<gene>
    <name evidence="2" type="ORF">BKG82_02265</name>
</gene>
<proteinExistence type="predicted"/>
<evidence type="ECO:0000313" key="2">
    <source>
        <dbReference type="EMBL" id="OHU60696.1"/>
    </source>
</evidence>
<protein>
    <submittedName>
        <fullName evidence="2">Recombinase RecT</fullName>
    </submittedName>
</protein>
<evidence type="ECO:0000256" key="1">
    <source>
        <dbReference type="SAM" id="MobiDB-lite"/>
    </source>
</evidence>
<dbReference type="InterPro" id="IPR018330">
    <property type="entry name" value="RecT_fam"/>
</dbReference>
<dbReference type="AlphaFoldDB" id="A0A1S1LS18"/>
<dbReference type="RefSeq" id="WP_070947341.1">
    <property type="nucleotide sequence ID" value="NZ_MLIQ01000008.1"/>
</dbReference>
<feature type="region of interest" description="Disordered" evidence="1">
    <location>
        <begin position="343"/>
        <end position="364"/>
    </location>
</feature>
<feature type="region of interest" description="Disordered" evidence="1">
    <location>
        <begin position="256"/>
        <end position="276"/>
    </location>
</feature>
<feature type="compositionally biased region" description="Low complexity" evidence="1">
    <location>
        <begin position="352"/>
        <end position="364"/>
    </location>
</feature>
<accession>A0A1S1LS18</accession>
<comment type="caution">
    <text evidence="2">The sequence shown here is derived from an EMBL/GenBank/DDBJ whole genome shotgun (WGS) entry which is preliminary data.</text>
</comment>
<dbReference type="NCBIfam" id="TIGR00616">
    <property type="entry name" value="rect"/>
    <property type="match status" value="1"/>
</dbReference>
<evidence type="ECO:0000313" key="3">
    <source>
        <dbReference type="Proteomes" id="UP000180043"/>
    </source>
</evidence>
<organism evidence="2 3">
    <name type="scientific">Mycobacteroides chelonae</name>
    <name type="common">Mycobacterium chelonae</name>
    <dbReference type="NCBI Taxonomy" id="1774"/>
    <lineage>
        <taxon>Bacteria</taxon>
        <taxon>Bacillati</taxon>
        <taxon>Actinomycetota</taxon>
        <taxon>Actinomycetes</taxon>
        <taxon>Mycobacteriales</taxon>
        <taxon>Mycobacteriaceae</taxon>
        <taxon>Mycobacteroides</taxon>
    </lineage>
</organism>
<reference evidence="2 3" key="1">
    <citation type="submission" date="2016-10" db="EMBL/GenBank/DDBJ databases">
        <title>Evaluation of Human, Veterinary and Environmental Mycobacterium chelonae Isolates by Core Genome Phylogenomic Analysis, Targeted Gene Comparison, and Anti-microbial Susceptibility Patterns: A Tale of Mistaken Identities.</title>
        <authorList>
            <person name="Fogelson S.B."/>
            <person name="Camus A.C."/>
            <person name="Lorenz W."/>
            <person name="Vasireddy R."/>
            <person name="Vasireddy S."/>
            <person name="Smith T."/>
            <person name="Brown-Elliott B.A."/>
            <person name="Wallace R.J.Jr."/>
            <person name="Hasan N.A."/>
            <person name="Reischl U."/>
            <person name="Sanchez S."/>
        </authorList>
    </citation>
    <scope>NUCLEOTIDE SEQUENCE [LARGE SCALE GENOMIC DNA]</scope>
    <source>
        <strain evidence="2 3">15515</strain>
    </source>
</reference>
<dbReference type="GO" id="GO:0006259">
    <property type="term" value="P:DNA metabolic process"/>
    <property type="evidence" value="ECO:0007669"/>
    <property type="project" value="InterPro"/>
</dbReference>
<name>A0A1S1LS18_MYCCH</name>
<sequence length="364" mass="39593">MTTAIAKTDEGLPAQIQRMEKAFQLAMPRGVEAKQLIRDALTCLRSNPKLAQCEQQSLLGALMTCAQLGLRPGVGALGHAYLLPFWDSKSRGFKAQLVIGYQGYVELAHRSGRIASIHARTVYSNDVFRLEYGAAEDVWVHEPTWIDGTRGMPVMFYAVGRTVDGGYSVTDPMTVKEMQDYRDKHATARNKQGQVFGPWIDHFEGMAHKTMVRKLMKLLPKSTEIVRAMAQDDGVRIDLGAGAIDDRPDYIDGEAEEATDADGAEPAPSDPTPDVPEVLMATDAQVTKINILLKEIGIATGKDGRAAGLAWLSAEVQADPPLTSSKELTREQASMVIQVLEHEKSQRAQSSENATAATEGGAAQ</sequence>
<dbReference type="NCBIfam" id="NF007351">
    <property type="entry name" value="PRK09846.1"/>
    <property type="match status" value="1"/>
</dbReference>
<dbReference type="Proteomes" id="UP000180043">
    <property type="component" value="Unassembled WGS sequence"/>
</dbReference>
<dbReference type="Pfam" id="PF03837">
    <property type="entry name" value="RecT"/>
    <property type="match status" value="1"/>
</dbReference>
<dbReference type="EMBL" id="MLIQ01000008">
    <property type="protein sequence ID" value="OHU60696.1"/>
    <property type="molecule type" value="Genomic_DNA"/>
</dbReference>
<dbReference type="InterPro" id="IPR004590">
    <property type="entry name" value="ssDNA_annealing_RecT"/>
</dbReference>
<dbReference type="GO" id="GO:0003677">
    <property type="term" value="F:DNA binding"/>
    <property type="evidence" value="ECO:0007669"/>
    <property type="project" value="InterPro"/>
</dbReference>